<dbReference type="AlphaFoldDB" id="A0A434A2W1"/>
<evidence type="ECO:0000313" key="3">
    <source>
        <dbReference type="Proteomes" id="UP000288102"/>
    </source>
</evidence>
<accession>A0A434A2W1</accession>
<sequence length="89" mass="10218">MDYLKEEFEGMEMPTCCQKCEEWFDLHTGVPSKKWFPKSTICENCGELEDDEIDLDEEIADLKETISEAEDSISTAKARLKELKAEGHV</sequence>
<dbReference type="Proteomes" id="UP000288102">
    <property type="component" value="Unassembled WGS sequence"/>
</dbReference>
<dbReference type="EMBL" id="QWDM01000015">
    <property type="protein sequence ID" value="RUT68665.1"/>
    <property type="molecule type" value="Genomic_DNA"/>
</dbReference>
<evidence type="ECO:0000313" key="2">
    <source>
        <dbReference type="EMBL" id="RUT68665.1"/>
    </source>
</evidence>
<dbReference type="OrthoDB" id="1454575at2"/>
<dbReference type="RefSeq" id="WP_127340106.1">
    <property type="nucleotide sequence ID" value="NZ_QWDM01000015.1"/>
</dbReference>
<evidence type="ECO:0000256" key="1">
    <source>
        <dbReference type="SAM" id="Coils"/>
    </source>
</evidence>
<keyword evidence="3" id="KW-1185">Reference proteome</keyword>
<protein>
    <submittedName>
        <fullName evidence="2">Uncharacterized protein</fullName>
    </submittedName>
</protein>
<feature type="coiled-coil region" evidence="1">
    <location>
        <begin position="45"/>
        <end position="86"/>
    </location>
</feature>
<name>A0A434A2W1_9FLAO</name>
<organism evidence="2 3">
    <name type="scientific">Flavobacterium cupreum</name>
    <dbReference type="NCBI Taxonomy" id="2133766"/>
    <lineage>
        <taxon>Bacteria</taxon>
        <taxon>Pseudomonadati</taxon>
        <taxon>Bacteroidota</taxon>
        <taxon>Flavobacteriia</taxon>
        <taxon>Flavobacteriales</taxon>
        <taxon>Flavobacteriaceae</taxon>
        <taxon>Flavobacterium</taxon>
    </lineage>
</organism>
<comment type="caution">
    <text evidence="2">The sequence shown here is derived from an EMBL/GenBank/DDBJ whole genome shotgun (WGS) entry which is preliminary data.</text>
</comment>
<reference evidence="3" key="1">
    <citation type="journal article" date="2019" name="Syst. Appl. Microbiol.">
        <title>Flavobacterium circumlabens sp. nov. and Flavobacterium cupreum sp. nov., two psychrotrophic species isolated from Antarctic environmental samples.</title>
        <authorList>
            <person name="Kralova S."/>
            <person name="Busse H.-J."/>
            <person name="Svec P."/>
            <person name="Maslanova I."/>
            <person name="Stankova E."/>
            <person name="Bartak M."/>
            <person name="Sedlacek I."/>
        </authorList>
    </citation>
    <scope>NUCLEOTIDE SEQUENCE [LARGE SCALE GENOMIC DNA]</scope>
    <source>
        <strain evidence="3">CCM 8825</strain>
    </source>
</reference>
<proteinExistence type="predicted"/>
<gene>
    <name evidence="2" type="ORF">D0817_20100</name>
</gene>
<keyword evidence="1" id="KW-0175">Coiled coil</keyword>